<evidence type="ECO:0000256" key="5">
    <source>
        <dbReference type="HAMAP-Rule" id="MF_00514"/>
    </source>
</evidence>
<dbReference type="HAMAP" id="MF_00514">
    <property type="entry name" value="Ribosomal_bL35"/>
    <property type="match status" value="1"/>
</dbReference>
<keyword evidence="8" id="KW-1185">Reference proteome</keyword>
<comment type="similarity">
    <text evidence="1 5 6">Belongs to the bacterial ribosomal protein bL35 family.</text>
</comment>
<protein>
    <recommendedName>
        <fullName evidence="4 5">Large ribosomal subunit protein bL35</fullName>
    </recommendedName>
</protein>
<dbReference type="GO" id="GO:0006412">
    <property type="term" value="P:translation"/>
    <property type="evidence" value="ECO:0007669"/>
    <property type="project" value="UniProtKB-UniRule"/>
</dbReference>
<evidence type="ECO:0000313" key="7">
    <source>
        <dbReference type="EMBL" id="MBB5022036.1"/>
    </source>
</evidence>
<evidence type="ECO:0000256" key="1">
    <source>
        <dbReference type="ARBA" id="ARBA00006598"/>
    </source>
</evidence>
<evidence type="ECO:0000256" key="2">
    <source>
        <dbReference type="ARBA" id="ARBA00022980"/>
    </source>
</evidence>
<dbReference type="InterPro" id="IPR021137">
    <property type="entry name" value="Ribosomal_bL35-like"/>
</dbReference>
<comment type="caution">
    <text evidence="7">The sequence shown here is derived from an EMBL/GenBank/DDBJ whole genome shotgun (WGS) entry which is preliminary data.</text>
</comment>
<dbReference type="FunFam" id="4.10.410.60:FF:000001">
    <property type="entry name" value="50S ribosomal protein L35"/>
    <property type="match status" value="1"/>
</dbReference>
<dbReference type="SUPFAM" id="SSF143034">
    <property type="entry name" value="L35p-like"/>
    <property type="match status" value="1"/>
</dbReference>
<name>A0A7W8DGZ1_9BACT</name>
<dbReference type="Pfam" id="PF01632">
    <property type="entry name" value="Ribosomal_L35p"/>
    <property type="match status" value="1"/>
</dbReference>
<dbReference type="AlphaFoldDB" id="A0A7W8DGZ1"/>
<evidence type="ECO:0000256" key="3">
    <source>
        <dbReference type="ARBA" id="ARBA00023274"/>
    </source>
</evidence>
<keyword evidence="3 5" id="KW-0687">Ribonucleoprotein</keyword>
<accession>A0A7W8DGZ1</accession>
<dbReference type="Gene3D" id="4.10.410.60">
    <property type="match status" value="1"/>
</dbReference>
<reference evidence="7 8" key="1">
    <citation type="submission" date="2020-08" db="EMBL/GenBank/DDBJ databases">
        <title>Genomic Encyclopedia of Type Strains, Phase IV (KMG-IV): sequencing the most valuable type-strain genomes for metagenomic binning, comparative biology and taxonomic classification.</title>
        <authorList>
            <person name="Goeker M."/>
        </authorList>
    </citation>
    <scope>NUCLEOTIDE SEQUENCE [LARGE SCALE GENOMIC DNA]</scope>
    <source>
        <strain evidence="7 8">DSM 22071</strain>
    </source>
</reference>
<dbReference type="GO" id="GO:0003735">
    <property type="term" value="F:structural constituent of ribosome"/>
    <property type="evidence" value="ECO:0007669"/>
    <property type="project" value="InterPro"/>
</dbReference>
<sequence>MYKIKTKRAAAKRFKTTGSGKIRRNQAFMRHILTKKSSKRKQQLRDTALVDAADVSNVKRMIPYG</sequence>
<dbReference type="Proteomes" id="UP000528322">
    <property type="component" value="Unassembled WGS sequence"/>
</dbReference>
<dbReference type="InterPro" id="IPR037229">
    <property type="entry name" value="Ribosomal_bL35_sf"/>
</dbReference>
<dbReference type="PANTHER" id="PTHR33343">
    <property type="entry name" value="54S RIBOSOMAL PROTEIN BL35M"/>
    <property type="match status" value="1"/>
</dbReference>
<dbReference type="InterPro" id="IPR018265">
    <property type="entry name" value="Ribosomal_bL35_CS"/>
</dbReference>
<dbReference type="PANTHER" id="PTHR33343:SF1">
    <property type="entry name" value="LARGE RIBOSOMAL SUBUNIT PROTEIN BL35M"/>
    <property type="match status" value="1"/>
</dbReference>
<keyword evidence="2 5" id="KW-0689">Ribosomal protein</keyword>
<dbReference type="NCBIfam" id="TIGR00001">
    <property type="entry name" value="rpmI_bact"/>
    <property type="match status" value="1"/>
</dbReference>
<dbReference type="PRINTS" id="PR00064">
    <property type="entry name" value="RIBOSOMALL35"/>
</dbReference>
<gene>
    <name evidence="5" type="primary">rpmI</name>
    <name evidence="7" type="ORF">HNR37_001353</name>
</gene>
<evidence type="ECO:0000313" key="8">
    <source>
        <dbReference type="Proteomes" id="UP000528322"/>
    </source>
</evidence>
<evidence type="ECO:0000256" key="6">
    <source>
        <dbReference type="RuleBase" id="RU000568"/>
    </source>
</evidence>
<proteinExistence type="inferred from homology"/>
<dbReference type="RefSeq" id="WP_183731803.1">
    <property type="nucleotide sequence ID" value="NZ_JACHID010000007.1"/>
</dbReference>
<organism evidence="7 8">
    <name type="scientific">Desulfurispira natronophila</name>
    <dbReference type="NCBI Taxonomy" id="682562"/>
    <lineage>
        <taxon>Bacteria</taxon>
        <taxon>Pseudomonadati</taxon>
        <taxon>Chrysiogenota</taxon>
        <taxon>Chrysiogenia</taxon>
        <taxon>Chrysiogenales</taxon>
        <taxon>Chrysiogenaceae</taxon>
        <taxon>Desulfurispira</taxon>
    </lineage>
</organism>
<dbReference type="EMBL" id="JACHID010000007">
    <property type="protein sequence ID" value="MBB5022036.1"/>
    <property type="molecule type" value="Genomic_DNA"/>
</dbReference>
<dbReference type="InterPro" id="IPR001706">
    <property type="entry name" value="Ribosomal_bL35"/>
</dbReference>
<evidence type="ECO:0000256" key="4">
    <source>
        <dbReference type="ARBA" id="ARBA00071664"/>
    </source>
</evidence>
<dbReference type="PROSITE" id="PS00936">
    <property type="entry name" value="RIBOSOMAL_L35"/>
    <property type="match status" value="1"/>
</dbReference>
<dbReference type="GO" id="GO:0022625">
    <property type="term" value="C:cytosolic large ribosomal subunit"/>
    <property type="evidence" value="ECO:0007669"/>
    <property type="project" value="TreeGrafter"/>
</dbReference>